<gene>
    <name evidence="1" type="ORF">AVEN_164632_1</name>
</gene>
<keyword evidence="2" id="KW-1185">Reference proteome</keyword>
<sequence>MDYFFVPVTRAWKISPSFLPLLSITSLQDMFCTVFHFSGRKIYNGPSYRGGFIQNLKLPFYEKARRLSYRKSMQISSAYRVPPHKAGMFDKKRTKKYVGEGQESVTLTASTIQACLPPKERIYLFVPDDVCTSANFLRFE</sequence>
<name>A0A4Y2ME26_ARAVE</name>
<organism evidence="1 2">
    <name type="scientific">Araneus ventricosus</name>
    <name type="common">Orbweaver spider</name>
    <name type="synonym">Epeira ventricosa</name>
    <dbReference type="NCBI Taxonomy" id="182803"/>
    <lineage>
        <taxon>Eukaryota</taxon>
        <taxon>Metazoa</taxon>
        <taxon>Ecdysozoa</taxon>
        <taxon>Arthropoda</taxon>
        <taxon>Chelicerata</taxon>
        <taxon>Arachnida</taxon>
        <taxon>Araneae</taxon>
        <taxon>Araneomorphae</taxon>
        <taxon>Entelegynae</taxon>
        <taxon>Araneoidea</taxon>
        <taxon>Araneidae</taxon>
        <taxon>Araneus</taxon>
    </lineage>
</organism>
<proteinExistence type="predicted"/>
<dbReference type="Proteomes" id="UP000499080">
    <property type="component" value="Unassembled WGS sequence"/>
</dbReference>
<evidence type="ECO:0000313" key="2">
    <source>
        <dbReference type="Proteomes" id="UP000499080"/>
    </source>
</evidence>
<protein>
    <submittedName>
        <fullName evidence="1">Uncharacterized protein</fullName>
    </submittedName>
</protein>
<comment type="caution">
    <text evidence="1">The sequence shown here is derived from an EMBL/GenBank/DDBJ whole genome shotgun (WGS) entry which is preliminary data.</text>
</comment>
<reference evidence="1 2" key="1">
    <citation type="journal article" date="2019" name="Sci. Rep.">
        <title>Orb-weaving spider Araneus ventricosus genome elucidates the spidroin gene catalogue.</title>
        <authorList>
            <person name="Kono N."/>
            <person name="Nakamura H."/>
            <person name="Ohtoshi R."/>
            <person name="Moran D.A.P."/>
            <person name="Shinohara A."/>
            <person name="Yoshida Y."/>
            <person name="Fujiwara M."/>
            <person name="Mori M."/>
            <person name="Tomita M."/>
            <person name="Arakawa K."/>
        </authorList>
    </citation>
    <scope>NUCLEOTIDE SEQUENCE [LARGE SCALE GENOMIC DNA]</scope>
</reference>
<dbReference type="EMBL" id="BGPR01122628">
    <property type="protein sequence ID" value="GBN24702.1"/>
    <property type="molecule type" value="Genomic_DNA"/>
</dbReference>
<dbReference type="AlphaFoldDB" id="A0A4Y2ME26"/>
<accession>A0A4Y2ME26</accession>
<evidence type="ECO:0000313" key="1">
    <source>
        <dbReference type="EMBL" id="GBN24702.1"/>
    </source>
</evidence>